<evidence type="ECO:0000313" key="12">
    <source>
        <dbReference type="Proteomes" id="UP000215902"/>
    </source>
</evidence>
<reference evidence="11 12" key="1">
    <citation type="submission" date="2017-06" db="EMBL/GenBank/DDBJ databases">
        <title>A platform for efficient transgenesis in Macrostomum lignano, a flatworm model organism for stem cell research.</title>
        <authorList>
            <person name="Berezikov E."/>
        </authorList>
    </citation>
    <scope>NUCLEOTIDE SEQUENCE [LARGE SCALE GENOMIC DNA]</scope>
    <source>
        <strain evidence="11">DV1</strain>
        <tissue evidence="11">Whole organism</tissue>
    </source>
</reference>
<dbReference type="InterPro" id="IPR016092">
    <property type="entry name" value="ATAP"/>
</dbReference>
<dbReference type="Pfam" id="PF01521">
    <property type="entry name" value="Fe-S_biosyn"/>
    <property type="match status" value="1"/>
</dbReference>
<evidence type="ECO:0000256" key="5">
    <source>
        <dbReference type="ARBA" id="ARBA00023128"/>
    </source>
</evidence>
<comment type="subcellular location">
    <subcellularLocation>
        <location evidence="1">Mitochondrion</location>
    </subcellularLocation>
</comment>
<keyword evidence="3" id="KW-0479">Metal-binding</keyword>
<gene>
    <name evidence="11" type="ORF">BOX15_Mlig000976g1</name>
</gene>
<evidence type="ECO:0000313" key="11">
    <source>
        <dbReference type="EMBL" id="PAA94350.1"/>
    </source>
</evidence>
<evidence type="ECO:0000256" key="8">
    <source>
        <dbReference type="ARBA" id="ARBA00077082"/>
    </source>
</evidence>
<keyword evidence="4" id="KW-0408">Iron</keyword>
<comment type="function">
    <text evidence="6">Involved in the maturation of mitochondrial 4Fe-4S proteins functioning late in the iron-sulfur cluster assembly pathway. May be involved in the binding of an intermediate of Fe/S cluster assembly.</text>
</comment>
<keyword evidence="12" id="KW-1185">Reference proteome</keyword>
<feature type="domain" description="Core" evidence="10">
    <location>
        <begin position="48"/>
        <end position="152"/>
    </location>
</feature>
<evidence type="ECO:0000256" key="7">
    <source>
        <dbReference type="ARBA" id="ARBA00073313"/>
    </source>
</evidence>
<evidence type="ECO:0000256" key="4">
    <source>
        <dbReference type="ARBA" id="ARBA00023004"/>
    </source>
</evidence>
<dbReference type="GO" id="GO:0005506">
    <property type="term" value="F:iron ion binding"/>
    <property type="evidence" value="ECO:0007669"/>
    <property type="project" value="TreeGrafter"/>
</dbReference>
<dbReference type="OrthoDB" id="1938621at2759"/>
<evidence type="ECO:0000256" key="2">
    <source>
        <dbReference type="ARBA" id="ARBA00006718"/>
    </source>
</evidence>
<dbReference type="PANTHER" id="PTHR43011:SF1">
    <property type="entry name" value="IRON-SULFUR CLUSTER ASSEMBLY 2 HOMOLOG, MITOCHONDRIAL"/>
    <property type="match status" value="1"/>
</dbReference>
<dbReference type="AlphaFoldDB" id="A0A267H7R4"/>
<evidence type="ECO:0000259" key="10">
    <source>
        <dbReference type="Pfam" id="PF01521"/>
    </source>
</evidence>
<dbReference type="SUPFAM" id="SSF89360">
    <property type="entry name" value="HesB-like domain"/>
    <property type="match status" value="1"/>
</dbReference>
<dbReference type="InterPro" id="IPR000361">
    <property type="entry name" value="ATAP_core_dom"/>
</dbReference>
<evidence type="ECO:0000256" key="9">
    <source>
        <dbReference type="ARBA" id="ARBA00093471"/>
    </source>
</evidence>
<comment type="caution">
    <text evidence="11">The sequence shown here is derived from an EMBL/GenBank/DDBJ whole genome shotgun (WGS) entry which is preliminary data.</text>
</comment>
<sequence length="160" mass="17184">QSLAVAAAAAGSKKLLFLQQQKLTPVFNSICRHWLSDTNAAQSSQPPIRLTDECSRRLSELHRTQGSHLRVLVEGGGCSGFQYKFLLDDSSSGAAADDCTIECPDGGGAKVFIDADSLELLRGCTLDYQRELIREGFKVVSNPQAEKGCSCGSSFAARLD</sequence>
<dbReference type="STRING" id="282301.A0A267H7R4"/>
<accession>A0A267H7R4</accession>
<dbReference type="GO" id="GO:0120510">
    <property type="term" value="C:mitochondrial [4Fe-4S] assembly complex"/>
    <property type="evidence" value="ECO:0007669"/>
    <property type="project" value="UniProtKB-ARBA"/>
</dbReference>
<dbReference type="EMBL" id="NIVC01000012">
    <property type="protein sequence ID" value="PAA94350.1"/>
    <property type="molecule type" value="Genomic_DNA"/>
</dbReference>
<dbReference type="GO" id="GO:0016226">
    <property type="term" value="P:iron-sulfur cluster assembly"/>
    <property type="evidence" value="ECO:0007669"/>
    <property type="project" value="InterPro"/>
</dbReference>
<dbReference type="InterPro" id="IPR035903">
    <property type="entry name" value="HesB-like_dom_sf"/>
</dbReference>
<comment type="similarity">
    <text evidence="2">Belongs to the HesB/IscA family.</text>
</comment>
<feature type="non-terminal residue" evidence="11">
    <location>
        <position position="1"/>
    </location>
</feature>
<dbReference type="GO" id="GO:0051539">
    <property type="term" value="F:4 iron, 4 sulfur cluster binding"/>
    <property type="evidence" value="ECO:0007669"/>
    <property type="project" value="TreeGrafter"/>
</dbReference>
<name>A0A267H7R4_9PLAT</name>
<protein>
    <recommendedName>
        <fullName evidence="7">Iron-sulfur cluster assembly 2 homolog, mitochondrial</fullName>
    </recommendedName>
    <alternativeName>
        <fullName evidence="8">HESB-like domain-containing protein 1</fullName>
    </alternativeName>
</protein>
<dbReference type="Gene3D" id="2.60.300.12">
    <property type="entry name" value="HesB-like domain"/>
    <property type="match status" value="1"/>
</dbReference>
<keyword evidence="5" id="KW-0496">Mitochondrion</keyword>
<evidence type="ECO:0000256" key="3">
    <source>
        <dbReference type="ARBA" id="ARBA00022723"/>
    </source>
</evidence>
<dbReference type="Proteomes" id="UP000215902">
    <property type="component" value="Unassembled WGS sequence"/>
</dbReference>
<organism evidence="11 12">
    <name type="scientific">Macrostomum lignano</name>
    <dbReference type="NCBI Taxonomy" id="282301"/>
    <lineage>
        <taxon>Eukaryota</taxon>
        <taxon>Metazoa</taxon>
        <taxon>Spiralia</taxon>
        <taxon>Lophotrochozoa</taxon>
        <taxon>Platyhelminthes</taxon>
        <taxon>Rhabditophora</taxon>
        <taxon>Macrostomorpha</taxon>
        <taxon>Macrostomida</taxon>
        <taxon>Macrostomidae</taxon>
        <taxon>Macrostomum</taxon>
    </lineage>
</organism>
<dbReference type="FunFam" id="2.60.300.12:FF:000006">
    <property type="entry name" value="Iron-sulfur cluster assembly 2 mitochondrial"/>
    <property type="match status" value="1"/>
</dbReference>
<evidence type="ECO:0000256" key="1">
    <source>
        <dbReference type="ARBA" id="ARBA00004173"/>
    </source>
</evidence>
<dbReference type="GO" id="GO:0051537">
    <property type="term" value="F:2 iron, 2 sulfur cluster binding"/>
    <property type="evidence" value="ECO:0007669"/>
    <property type="project" value="TreeGrafter"/>
</dbReference>
<proteinExistence type="inferred from homology"/>
<evidence type="ECO:0000256" key="6">
    <source>
        <dbReference type="ARBA" id="ARBA00057540"/>
    </source>
</evidence>
<comment type="subunit">
    <text evidence="9">Heterotetramer; forms a dimer of dimers with IBA57. Interacts with [2Fe-2S]-ISCA2 forming the heterodimer [2Fe- 2S]-ISCA2-IBA57 complex; [2Fe-2S] cluster binding is absolutely required to promote the complex formation.</text>
</comment>
<dbReference type="PANTHER" id="PTHR43011">
    <property type="entry name" value="IRON-SULFUR CLUSTER ASSEMBLY 2 HOMOLOG, MITOCHONDRIAL"/>
    <property type="match status" value="1"/>
</dbReference>
<dbReference type="NCBIfam" id="TIGR00049">
    <property type="entry name" value="iron-sulfur cluster assembly accessory protein"/>
    <property type="match status" value="1"/>
</dbReference>